<protein>
    <submittedName>
        <fullName evidence="1">Uncharacterized protein</fullName>
    </submittedName>
</protein>
<name>A0A839EJQ7_9HYPH</name>
<sequence>MKSPTKSRAPVHDLQMASMVIAMRLPMMMMEGMTDKTDKPESTRAVSEKMAAVTDGVVAAQISVMNSAATFWLDVWSGKSPAAIAQATIDKATNAALQPGRKTLRANYKRLTGGR</sequence>
<dbReference type="Proteomes" id="UP000549052">
    <property type="component" value="Unassembled WGS sequence"/>
</dbReference>
<dbReference type="AlphaFoldDB" id="A0A839EJQ7"/>
<accession>A0A839EJQ7</accession>
<gene>
    <name evidence="1" type="ORF">FHW16_002290</name>
</gene>
<evidence type="ECO:0000313" key="1">
    <source>
        <dbReference type="EMBL" id="MBA8878578.1"/>
    </source>
</evidence>
<proteinExistence type="predicted"/>
<dbReference type="RefSeq" id="WP_182549252.1">
    <property type="nucleotide sequence ID" value="NZ_JACGXN010000002.1"/>
</dbReference>
<keyword evidence="2" id="KW-1185">Reference proteome</keyword>
<dbReference type="EMBL" id="JACGXN010000002">
    <property type="protein sequence ID" value="MBA8878578.1"/>
    <property type="molecule type" value="Genomic_DNA"/>
</dbReference>
<reference evidence="1 2" key="1">
    <citation type="submission" date="2020-07" db="EMBL/GenBank/DDBJ databases">
        <title>Genomic Encyclopedia of Type Strains, Phase IV (KMG-V): Genome sequencing to study the core and pangenomes of soil and plant-associated prokaryotes.</title>
        <authorList>
            <person name="Whitman W."/>
        </authorList>
    </citation>
    <scope>NUCLEOTIDE SEQUENCE [LARGE SCALE GENOMIC DNA]</scope>
    <source>
        <strain evidence="1 2">AN3</strain>
    </source>
</reference>
<evidence type="ECO:0000313" key="2">
    <source>
        <dbReference type="Proteomes" id="UP000549052"/>
    </source>
</evidence>
<organism evidence="1 2">
    <name type="scientific">Phyllobacterium myrsinacearum</name>
    <dbReference type="NCBI Taxonomy" id="28101"/>
    <lineage>
        <taxon>Bacteria</taxon>
        <taxon>Pseudomonadati</taxon>
        <taxon>Pseudomonadota</taxon>
        <taxon>Alphaproteobacteria</taxon>
        <taxon>Hyphomicrobiales</taxon>
        <taxon>Phyllobacteriaceae</taxon>
        <taxon>Phyllobacterium</taxon>
    </lineage>
</organism>
<comment type="caution">
    <text evidence="1">The sequence shown here is derived from an EMBL/GenBank/DDBJ whole genome shotgun (WGS) entry which is preliminary data.</text>
</comment>